<dbReference type="PROSITE" id="PS50082">
    <property type="entry name" value="WD_REPEATS_2"/>
    <property type="match status" value="1"/>
</dbReference>
<evidence type="ECO:0000256" key="2">
    <source>
        <dbReference type="SAM" id="Coils"/>
    </source>
</evidence>
<gene>
    <name evidence="3" type="ORF">EZS28_002799</name>
</gene>
<reference evidence="3 4" key="1">
    <citation type="submission" date="2019-03" db="EMBL/GenBank/DDBJ databases">
        <title>Single cell metagenomics reveals metabolic interactions within the superorganism composed of flagellate Streblomastix strix and complex community of Bacteroidetes bacteria on its surface.</title>
        <authorList>
            <person name="Treitli S.C."/>
            <person name="Kolisko M."/>
            <person name="Husnik F."/>
            <person name="Keeling P."/>
            <person name="Hampl V."/>
        </authorList>
    </citation>
    <scope>NUCLEOTIDE SEQUENCE [LARGE SCALE GENOMIC DNA]</scope>
    <source>
        <strain evidence="3">ST1C</strain>
    </source>
</reference>
<dbReference type="Gene3D" id="2.130.10.10">
    <property type="entry name" value="YVTN repeat-like/Quinoprotein amine dehydrogenase"/>
    <property type="match status" value="1"/>
</dbReference>
<dbReference type="Proteomes" id="UP000324800">
    <property type="component" value="Unassembled WGS sequence"/>
</dbReference>
<dbReference type="AlphaFoldDB" id="A0A5J4X343"/>
<dbReference type="Pfam" id="PF00400">
    <property type="entry name" value="WD40"/>
    <property type="match status" value="1"/>
</dbReference>
<protein>
    <submittedName>
        <fullName evidence="3">Uncharacterized protein</fullName>
    </submittedName>
</protein>
<comment type="caution">
    <text evidence="3">The sequence shown here is derived from an EMBL/GenBank/DDBJ whole genome shotgun (WGS) entry which is preliminary data.</text>
</comment>
<sequence>MLALNFATQRIASSSHQIDKGEVNIWNILNGQCEYALIGHTGAINSISFSPSSYLLASFSTSDFKIIVWKLPQHKGLQQIKDAQKKKQTESLNTTKVKPFKNLFGSSSISTQSSSDTLPSNAIINDIDNKQKNGLNNMDNIQIITNPQQTFSASNDIQSWFRFRELSQKRKAQNDSDANYNLDITQQSEQFFVTRDENIEPNELEQLKAKIHTELTWSSDTAVSLIVYYESFEEYIARAEQSAQAAEYKQQLERDEMTLDEVDEKNKAIQQSSKANSCVEDCRLTLRFTLS</sequence>
<accession>A0A5J4X343</accession>
<dbReference type="SMART" id="SM00320">
    <property type="entry name" value="WD40"/>
    <property type="match status" value="1"/>
</dbReference>
<feature type="coiled-coil region" evidence="2">
    <location>
        <begin position="238"/>
        <end position="272"/>
    </location>
</feature>
<dbReference type="InterPro" id="IPR001680">
    <property type="entry name" value="WD40_rpt"/>
</dbReference>
<evidence type="ECO:0000313" key="4">
    <source>
        <dbReference type="Proteomes" id="UP000324800"/>
    </source>
</evidence>
<evidence type="ECO:0000256" key="1">
    <source>
        <dbReference type="PROSITE-ProRule" id="PRU00221"/>
    </source>
</evidence>
<keyword evidence="2" id="KW-0175">Coiled coil</keyword>
<organism evidence="3 4">
    <name type="scientific">Streblomastix strix</name>
    <dbReference type="NCBI Taxonomy" id="222440"/>
    <lineage>
        <taxon>Eukaryota</taxon>
        <taxon>Metamonada</taxon>
        <taxon>Preaxostyla</taxon>
        <taxon>Oxymonadida</taxon>
        <taxon>Streblomastigidae</taxon>
        <taxon>Streblomastix</taxon>
    </lineage>
</organism>
<dbReference type="InterPro" id="IPR015943">
    <property type="entry name" value="WD40/YVTN_repeat-like_dom_sf"/>
</dbReference>
<feature type="repeat" description="WD" evidence="1">
    <location>
        <begin position="37"/>
        <end position="79"/>
    </location>
</feature>
<name>A0A5J4X343_9EUKA</name>
<dbReference type="OrthoDB" id="972532at2759"/>
<proteinExistence type="predicted"/>
<dbReference type="SUPFAM" id="SSF50978">
    <property type="entry name" value="WD40 repeat-like"/>
    <property type="match status" value="1"/>
</dbReference>
<dbReference type="InterPro" id="IPR036322">
    <property type="entry name" value="WD40_repeat_dom_sf"/>
</dbReference>
<keyword evidence="1" id="KW-0853">WD repeat</keyword>
<dbReference type="EMBL" id="SNRW01000351">
    <property type="protein sequence ID" value="KAA6401671.1"/>
    <property type="molecule type" value="Genomic_DNA"/>
</dbReference>
<evidence type="ECO:0000313" key="3">
    <source>
        <dbReference type="EMBL" id="KAA6401671.1"/>
    </source>
</evidence>